<dbReference type="Proteomes" id="UP001317779">
    <property type="component" value="Chromosome"/>
</dbReference>
<evidence type="ECO:0000256" key="1">
    <source>
        <dbReference type="SAM" id="MobiDB-lite"/>
    </source>
</evidence>
<protein>
    <submittedName>
        <fullName evidence="4">Oxidoreductase</fullName>
    </submittedName>
</protein>
<feature type="compositionally biased region" description="Basic and acidic residues" evidence="1">
    <location>
        <begin position="1"/>
        <end position="11"/>
    </location>
</feature>
<dbReference type="Pfam" id="PF07995">
    <property type="entry name" value="GSDH"/>
    <property type="match status" value="1"/>
</dbReference>
<evidence type="ECO:0000313" key="4">
    <source>
        <dbReference type="EMBL" id="BDV32371.1"/>
    </source>
</evidence>
<accession>A0ABM8E3S1</accession>
<name>A0ABM8E3S1_9MICO</name>
<evidence type="ECO:0000256" key="2">
    <source>
        <dbReference type="SAM" id="SignalP"/>
    </source>
</evidence>
<dbReference type="SUPFAM" id="SSF50952">
    <property type="entry name" value="Soluble quinoprotein glucose dehydrogenase"/>
    <property type="match status" value="1"/>
</dbReference>
<keyword evidence="5" id="KW-1185">Reference proteome</keyword>
<feature type="domain" description="Glucose/Sorbosone dehydrogenase" evidence="3">
    <location>
        <begin position="78"/>
        <end position="368"/>
    </location>
</feature>
<dbReference type="InterPro" id="IPR011041">
    <property type="entry name" value="Quinoprot_gluc/sorb_DH_b-prop"/>
</dbReference>
<gene>
    <name evidence="4" type="ORF">Microterr_30310</name>
</gene>
<dbReference type="PANTHER" id="PTHR19328">
    <property type="entry name" value="HEDGEHOG-INTERACTING PROTEIN"/>
    <property type="match status" value="1"/>
</dbReference>
<sequence>MDAGNHAERSPTRKPRRRRAGATAAICLAGLTLAGLTLAACAAAAPGPTATPARSTSTPPSEAASAVPDGPETIAEGLQAPWSLVFTAAGTPLVDERDSGRILELLADGTPREVGRLDDVAHGGEGGLLGLAVRGEQLYVHSTAAGGNRVQRFALEGSPGSYSLGEGTTLLDGLPSAGNHNGGRIAFGPDGMLYVTAGDAAQPPRAQDPDSLGGKILRMTPDGGIPADNPTPGSLVYSSGHRNVQGLAWADDGTMYATEFGQDTWDELNVIVAGGNYGWPTVEGTGGEDLGFVDPIAVWSPDDASPSGMTIAGTTLYLANLRGEVLRSIDTDGFAATELFAGEYGRLRDVALAPDGRLWLLTNNTDGRGDAREGDDRIVAVPVP</sequence>
<proteinExistence type="predicted"/>
<feature type="compositionally biased region" description="Low complexity" evidence="1">
    <location>
        <begin position="46"/>
        <end position="66"/>
    </location>
</feature>
<feature type="chain" id="PRO_5045235673" evidence="2">
    <location>
        <begin position="40"/>
        <end position="384"/>
    </location>
</feature>
<evidence type="ECO:0000313" key="5">
    <source>
        <dbReference type="Proteomes" id="UP001317779"/>
    </source>
</evidence>
<dbReference type="EMBL" id="AP027141">
    <property type="protein sequence ID" value="BDV32371.1"/>
    <property type="molecule type" value="Genomic_DNA"/>
</dbReference>
<keyword evidence="2" id="KW-0732">Signal</keyword>
<evidence type="ECO:0000259" key="3">
    <source>
        <dbReference type="Pfam" id="PF07995"/>
    </source>
</evidence>
<feature type="signal peptide" evidence="2">
    <location>
        <begin position="1"/>
        <end position="39"/>
    </location>
</feature>
<dbReference type="PANTHER" id="PTHR19328:SF13">
    <property type="entry name" value="HIPL1 PROTEIN"/>
    <property type="match status" value="1"/>
</dbReference>
<feature type="region of interest" description="Disordered" evidence="1">
    <location>
        <begin position="1"/>
        <end position="20"/>
    </location>
</feature>
<reference evidence="4 5" key="1">
    <citation type="submission" date="2022-12" db="EMBL/GenBank/DDBJ databases">
        <title>Microbacterium terricola strain KV-448 chromosome, complete genome.</title>
        <authorList>
            <person name="Oshima T."/>
            <person name="Moriya T."/>
            <person name="Bessho Y."/>
        </authorList>
    </citation>
    <scope>NUCLEOTIDE SEQUENCE [LARGE SCALE GENOMIC DNA]</scope>
    <source>
        <strain evidence="4 5">KV-448</strain>
    </source>
</reference>
<organism evidence="4 5">
    <name type="scientific">Microbacterium terricola</name>
    <dbReference type="NCBI Taxonomy" id="344163"/>
    <lineage>
        <taxon>Bacteria</taxon>
        <taxon>Bacillati</taxon>
        <taxon>Actinomycetota</taxon>
        <taxon>Actinomycetes</taxon>
        <taxon>Micrococcales</taxon>
        <taxon>Microbacteriaceae</taxon>
        <taxon>Microbacterium</taxon>
    </lineage>
</organism>
<dbReference type="InterPro" id="IPR012938">
    <property type="entry name" value="Glc/Sorbosone_DH"/>
</dbReference>
<dbReference type="InterPro" id="IPR011042">
    <property type="entry name" value="6-blade_b-propeller_TolB-like"/>
</dbReference>
<dbReference type="Gene3D" id="2.120.10.30">
    <property type="entry name" value="TolB, C-terminal domain"/>
    <property type="match status" value="1"/>
</dbReference>
<feature type="region of interest" description="Disordered" evidence="1">
    <location>
        <begin position="46"/>
        <end position="72"/>
    </location>
</feature>